<evidence type="ECO:0000256" key="4">
    <source>
        <dbReference type="SAM" id="MobiDB-lite"/>
    </source>
</evidence>
<evidence type="ECO:0000313" key="6">
    <source>
        <dbReference type="EMBL" id="TDR76584.1"/>
    </source>
</evidence>
<comment type="caution">
    <text evidence="6">The sequence shown here is derived from an EMBL/GenBank/DDBJ whole genome shotgun (WGS) entry which is preliminary data.</text>
</comment>
<dbReference type="PANTHER" id="PTHR43280:SF13">
    <property type="entry name" value="HTH-TYPE TRANSCRIPTIONAL ACTIVATOR RHAR"/>
    <property type="match status" value="1"/>
</dbReference>
<keyword evidence="2" id="KW-0238">DNA-binding</keyword>
<evidence type="ECO:0000256" key="1">
    <source>
        <dbReference type="ARBA" id="ARBA00023015"/>
    </source>
</evidence>
<gene>
    <name evidence="6" type="ORF">DFP86_1109</name>
</gene>
<dbReference type="SUPFAM" id="SSF46689">
    <property type="entry name" value="Homeodomain-like"/>
    <property type="match status" value="1"/>
</dbReference>
<evidence type="ECO:0000313" key="7">
    <source>
        <dbReference type="Proteomes" id="UP000295611"/>
    </source>
</evidence>
<dbReference type="PROSITE" id="PS00041">
    <property type="entry name" value="HTH_ARAC_FAMILY_1"/>
    <property type="match status" value="1"/>
</dbReference>
<dbReference type="Proteomes" id="UP000295611">
    <property type="component" value="Unassembled WGS sequence"/>
</dbReference>
<feature type="compositionally biased region" description="Basic residues" evidence="4">
    <location>
        <begin position="240"/>
        <end position="249"/>
    </location>
</feature>
<proteinExistence type="predicted"/>
<dbReference type="InterPro" id="IPR009057">
    <property type="entry name" value="Homeodomain-like_sf"/>
</dbReference>
<reference evidence="6 7" key="1">
    <citation type="submission" date="2019-03" db="EMBL/GenBank/DDBJ databases">
        <title>Genomic Encyclopedia of Type Strains, Phase III (KMG-III): the genomes of soil and plant-associated and newly described type strains.</title>
        <authorList>
            <person name="Whitman W."/>
        </authorList>
    </citation>
    <scope>NUCLEOTIDE SEQUENCE [LARGE SCALE GENOMIC DNA]</scope>
    <source>
        <strain evidence="6 7">CECT 8976</strain>
    </source>
</reference>
<dbReference type="PROSITE" id="PS01124">
    <property type="entry name" value="HTH_ARAC_FAMILY_2"/>
    <property type="match status" value="1"/>
</dbReference>
<dbReference type="PRINTS" id="PR00032">
    <property type="entry name" value="HTHARAC"/>
</dbReference>
<keyword evidence="3" id="KW-0804">Transcription</keyword>
<organism evidence="6 7">
    <name type="scientific">Paludibacterium purpuratum</name>
    <dbReference type="NCBI Taxonomy" id="1144873"/>
    <lineage>
        <taxon>Bacteria</taxon>
        <taxon>Pseudomonadati</taxon>
        <taxon>Pseudomonadota</taxon>
        <taxon>Betaproteobacteria</taxon>
        <taxon>Neisseriales</taxon>
        <taxon>Chromobacteriaceae</taxon>
        <taxon>Paludibacterium</taxon>
    </lineage>
</organism>
<dbReference type="PANTHER" id="PTHR43280">
    <property type="entry name" value="ARAC-FAMILY TRANSCRIPTIONAL REGULATOR"/>
    <property type="match status" value="1"/>
</dbReference>
<evidence type="ECO:0000256" key="3">
    <source>
        <dbReference type="ARBA" id="ARBA00023163"/>
    </source>
</evidence>
<evidence type="ECO:0000259" key="5">
    <source>
        <dbReference type="PROSITE" id="PS01124"/>
    </source>
</evidence>
<dbReference type="EMBL" id="SNZP01000010">
    <property type="protein sequence ID" value="TDR76584.1"/>
    <property type="molecule type" value="Genomic_DNA"/>
</dbReference>
<dbReference type="AlphaFoldDB" id="A0A4R7B341"/>
<name>A0A4R7B341_9NEIS</name>
<dbReference type="InterPro" id="IPR018060">
    <property type="entry name" value="HTH_AraC"/>
</dbReference>
<dbReference type="Pfam" id="PF12833">
    <property type="entry name" value="HTH_18"/>
    <property type="match status" value="1"/>
</dbReference>
<dbReference type="RefSeq" id="WP_208108327.1">
    <property type="nucleotide sequence ID" value="NZ_SNZP01000010.1"/>
</dbReference>
<dbReference type="SMART" id="SM00342">
    <property type="entry name" value="HTH_ARAC"/>
    <property type="match status" value="1"/>
</dbReference>
<evidence type="ECO:0000256" key="2">
    <source>
        <dbReference type="ARBA" id="ARBA00023125"/>
    </source>
</evidence>
<keyword evidence="1" id="KW-0805">Transcription regulation</keyword>
<dbReference type="InterPro" id="IPR018062">
    <property type="entry name" value="HTH_AraC-typ_CS"/>
</dbReference>
<dbReference type="GO" id="GO:0043565">
    <property type="term" value="F:sequence-specific DNA binding"/>
    <property type="evidence" value="ECO:0007669"/>
    <property type="project" value="InterPro"/>
</dbReference>
<sequence>MLRLFIILTTGPGQILIEGHGHAVPIAGVSLLLTSTDQVRVGASGACYGFSSAELQAIYRDIRHLLPPVGLNMSMLHTVHTVAAEPALLSAMQSLAKMNPVAMLHFVLMYCLTVDGGVGTALLQQAISGDCDMFEFIYRHRLQAWAVQRYADALGVPVRKFNQIFKEKFGVSAKHWLLAQRLEHACRLLQTTPKKVIDVAFESGFSNHAHFSDSFRRHFQLSPSEVRRGQPVLPAAGRIPRTKRPRHES</sequence>
<feature type="domain" description="HTH araC/xylS-type" evidence="5">
    <location>
        <begin position="131"/>
        <end position="229"/>
    </location>
</feature>
<protein>
    <submittedName>
        <fullName evidence="6">Helix-turn-helix protein</fullName>
    </submittedName>
</protein>
<keyword evidence="7" id="KW-1185">Reference proteome</keyword>
<dbReference type="InterPro" id="IPR020449">
    <property type="entry name" value="Tscrpt_reg_AraC-type_HTH"/>
</dbReference>
<dbReference type="GO" id="GO:0003700">
    <property type="term" value="F:DNA-binding transcription factor activity"/>
    <property type="evidence" value="ECO:0007669"/>
    <property type="project" value="InterPro"/>
</dbReference>
<feature type="region of interest" description="Disordered" evidence="4">
    <location>
        <begin position="230"/>
        <end position="249"/>
    </location>
</feature>
<accession>A0A4R7B341</accession>
<dbReference type="Gene3D" id="1.10.10.60">
    <property type="entry name" value="Homeodomain-like"/>
    <property type="match status" value="1"/>
</dbReference>